<feature type="region of interest" description="Disordered" evidence="1">
    <location>
        <begin position="82"/>
        <end position="111"/>
    </location>
</feature>
<sequence length="111" mass="11155">MSGTASNPVTVGCKLPNGVVLRVGESKAILSGANSSNVIGGYGLSSVPSDLWDAWHAKHKDSDLVKKGLVFAQSTVAKATAQANEQAGIKTGAEPLDPDAPAPGVTKAGSK</sequence>
<organism evidence="2 4">
    <name type="scientific">Acetobacter senegalensis</name>
    <dbReference type="NCBI Taxonomy" id="446692"/>
    <lineage>
        <taxon>Bacteria</taxon>
        <taxon>Pseudomonadati</taxon>
        <taxon>Pseudomonadota</taxon>
        <taxon>Alphaproteobacteria</taxon>
        <taxon>Acetobacterales</taxon>
        <taxon>Acetobacteraceae</taxon>
        <taxon>Acetobacter</taxon>
    </lineage>
</organism>
<proteinExistence type="predicted"/>
<reference evidence="3 5" key="3">
    <citation type="submission" date="2015-06" db="EMBL/GenBank/DDBJ databases">
        <title>Improved classification and identification of acetic acid bacteria using matrix-assisted laser desorption/ionization time-of-flight mass spectrometry; Gluconobacter nephelii and Gluconobacter uchimurae are later heterotypic synonyms of Gluconobacter japonicus and Gluconobacter oxydans, respectively.</title>
        <authorList>
            <person name="Li L."/>
            <person name="Cleenwerck I."/>
            <person name="De Vuyst L."/>
            <person name="Vandamme P."/>
        </authorList>
    </citation>
    <scope>NUCLEOTIDE SEQUENCE [LARGE SCALE GENOMIC DNA]</scope>
    <source>
        <strain evidence="3 5">LMG 23690</strain>
    </source>
</reference>
<dbReference type="OrthoDB" id="6460161at2"/>
<reference evidence="2" key="2">
    <citation type="submission" date="2014-09" db="EMBL/GenBank/DDBJ databases">
        <authorList>
            <person name="Magalhaes I.L.F."/>
            <person name="Oliveira U."/>
            <person name="Santos F.R."/>
            <person name="Vidigal T.H.D.A."/>
            <person name="Brescovit A.D."/>
            <person name="Santos A.J."/>
        </authorList>
    </citation>
    <scope>NUCLEOTIDE SEQUENCE</scope>
    <source>
        <strain evidence="2">108B</strain>
    </source>
</reference>
<evidence type="ECO:0000256" key="1">
    <source>
        <dbReference type="SAM" id="MobiDB-lite"/>
    </source>
</evidence>
<accession>A0A0U5ETQ6</accession>
<evidence type="ECO:0000313" key="2">
    <source>
        <dbReference type="EMBL" id="CEF41114.1"/>
    </source>
</evidence>
<dbReference type="GeneID" id="34782839"/>
<dbReference type="EMBL" id="LN606600">
    <property type="protein sequence ID" value="CEF41114.1"/>
    <property type="molecule type" value="Genomic_DNA"/>
</dbReference>
<dbReference type="Proteomes" id="UP000056109">
    <property type="component" value="Chromosome I"/>
</dbReference>
<dbReference type="KEGG" id="asz:ASN_1779"/>
<evidence type="ECO:0000313" key="3">
    <source>
        <dbReference type="EMBL" id="KXV60278.1"/>
    </source>
</evidence>
<name>A0A0U5ETQ6_9PROT</name>
<evidence type="ECO:0000313" key="4">
    <source>
        <dbReference type="Proteomes" id="UP000056109"/>
    </source>
</evidence>
<protein>
    <submittedName>
        <fullName evidence="2">Burkholderia phage Bcep781 gp09</fullName>
    </submittedName>
</protein>
<keyword evidence="4" id="KW-1185">Reference proteome</keyword>
<gene>
    <name evidence="3" type="ORF">AD948_05925</name>
    <name evidence="2" type="ORF">ASN_1779</name>
</gene>
<dbReference type="RefSeq" id="WP_058987820.1">
    <property type="nucleotide sequence ID" value="NZ_JAIMFP010000005.1"/>
</dbReference>
<dbReference type="EMBL" id="LHZU01000117">
    <property type="protein sequence ID" value="KXV60278.1"/>
    <property type="molecule type" value="Genomic_DNA"/>
</dbReference>
<dbReference type="PATRIC" id="fig|446692.3.peg.1823"/>
<dbReference type="Proteomes" id="UP000075360">
    <property type="component" value="Unassembled WGS sequence"/>
</dbReference>
<reference evidence="4" key="1">
    <citation type="submission" date="2014-09" db="EMBL/GenBank/DDBJ databases">
        <authorList>
            <person name="Illeghems K.G."/>
        </authorList>
    </citation>
    <scope>NUCLEOTIDE SEQUENCE [LARGE SCALE GENOMIC DNA]</scope>
    <source>
        <strain evidence="4">108B</strain>
    </source>
</reference>
<evidence type="ECO:0000313" key="5">
    <source>
        <dbReference type="Proteomes" id="UP000075360"/>
    </source>
</evidence>
<dbReference type="AlphaFoldDB" id="A0A0U5ETQ6"/>